<dbReference type="Pfam" id="PF09586">
    <property type="entry name" value="YfhO"/>
    <property type="match status" value="1"/>
</dbReference>
<feature type="non-terminal residue" evidence="2">
    <location>
        <position position="1"/>
    </location>
</feature>
<feature type="transmembrane region" description="Helical" evidence="1">
    <location>
        <begin position="229"/>
        <end position="247"/>
    </location>
</feature>
<feature type="transmembrane region" description="Helical" evidence="1">
    <location>
        <begin position="892"/>
        <end position="913"/>
    </location>
</feature>
<gene>
    <name evidence="2" type="ORF">METZ01_LOCUS103929</name>
</gene>
<feature type="transmembrane region" description="Helical" evidence="1">
    <location>
        <begin position="468"/>
        <end position="484"/>
    </location>
</feature>
<feature type="transmembrane region" description="Helical" evidence="1">
    <location>
        <begin position="504"/>
        <end position="526"/>
    </location>
</feature>
<dbReference type="EMBL" id="UINC01011595">
    <property type="protein sequence ID" value="SVA51075.1"/>
    <property type="molecule type" value="Genomic_DNA"/>
</dbReference>
<feature type="transmembrane region" description="Helical" evidence="1">
    <location>
        <begin position="154"/>
        <end position="171"/>
    </location>
</feature>
<feature type="transmembrane region" description="Helical" evidence="1">
    <location>
        <begin position="396"/>
        <end position="413"/>
    </location>
</feature>
<evidence type="ECO:0000313" key="2">
    <source>
        <dbReference type="EMBL" id="SVA51075.1"/>
    </source>
</evidence>
<keyword evidence="1" id="KW-1133">Transmembrane helix</keyword>
<keyword evidence="1" id="KW-0812">Transmembrane</keyword>
<organism evidence="2">
    <name type="scientific">marine metagenome</name>
    <dbReference type="NCBI Taxonomy" id="408172"/>
    <lineage>
        <taxon>unclassified sequences</taxon>
        <taxon>metagenomes</taxon>
        <taxon>ecological metagenomes</taxon>
    </lineage>
</organism>
<evidence type="ECO:0000256" key="1">
    <source>
        <dbReference type="SAM" id="Phobius"/>
    </source>
</evidence>
<feature type="transmembrane region" description="Helical" evidence="1">
    <location>
        <begin position="14"/>
        <end position="34"/>
    </location>
</feature>
<feature type="transmembrane region" description="Helical" evidence="1">
    <location>
        <begin position="99"/>
        <end position="119"/>
    </location>
</feature>
<feature type="transmembrane region" description="Helical" evidence="1">
    <location>
        <begin position="546"/>
        <end position="570"/>
    </location>
</feature>
<name>A0A381WF17_9ZZZZ</name>
<accession>A0A381WF17</accession>
<dbReference type="InterPro" id="IPR018580">
    <property type="entry name" value="Uncharacterised_YfhO"/>
</dbReference>
<feature type="transmembrane region" description="Helical" evidence="1">
    <location>
        <begin position="428"/>
        <end position="448"/>
    </location>
</feature>
<evidence type="ECO:0008006" key="3">
    <source>
        <dbReference type="Google" id="ProtNLM"/>
    </source>
</evidence>
<sequence length="921" mass="101630">VNLPFISIERSPGWLKPFAGAAMVLVVVTLFLFWDSLDPALILFSNDGPLGSISTDAIKMPGTFSGYWHDLNWLGYEQPSASPGIYMALGLLLQKSVLYLKWCTPICLVILGLSAWFFFRTLGLRNLTCTLGAVAAAFNMEVVSYACWGLPSRSLTFATSFLAGAFILRALKSRPWPNLALAGVCVGLGLMEGYDVGALFSLYIAAFVLFGFVIRRLESNKPAALGQDAGRGLAGIAVVALVAALGASQTLSTLIGTQLKGANSSQSGDLKTPEQRAAARERQWTFLTQWSLPKMETLRIVIPGLYGYRLDTPRQYDADKFRSLDGGKYWGSIGQDPMLERIAEVEEVIAEFGQRNVVPGELAEAMNISVQKAEQLRSLVQNKNQFLQRHSGSGEYAGIIVVLLGIWALFFALQKRMNIYSPIEQRMILFWAGLALVSLLLAFGRHALFYQLIYQLPFFNTMRNPIKFLHPFHFSLIILYGYGVEGLLRLAKREMAEPNRPAKLWVRGSAIVAGLTLLGSLIFGASKASLGQHIASRGFDTDTAQVMAGFSAMEIILSALLLGAGVFLIAKLMRGGSAAKWAVPLGLLIVIDLTRANSPWVQYDDYKYKYEAGNPLISALARSPHEGRVTISPLPTGLLNQLYRVEWLQHQFLYNNIQSLDLVQMPRMAADHEAFERRFTITGDTNTHYLAGRHWELTNTRWLLGGTNDVAFFNRQFDPGKGRFTVATNFAVGLRPGTKNPNAPGTEDFTTQFNPAGPYSLIRFDGAMPRAKLYSEWQVQTNDAATLETLAKREFDPHATVLVNSPIAPTTAALGQAAGEVSIQSYRPKEIRLTAQPAAESVLLLNDHWSPHWRVTVNGKAAELLRCNYVMRGVRLSPGEHKIVFRFQPPMTWLYVSLASLLGGFGLLGFVIVDERIKTPA</sequence>
<dbReference type="AlphaFoldDB" id="A0A381WF17"/>
<feature type="transmembrane region" description="Helical" evidence="1">
    <location>
        <begin position="200"/>
        <end position="217"/>
    </location>
</feature>
<reference evidence="2" key="1">
    <citation type="submission" date="2018-05" db="EMBL/GenBank/DDBJ databases">
        <authorList>
            <person name="Lanie J.A."/>
            <person name="Ng W.-L."/>
            <person name="Kazmierczak K.M."/>
            <person name="Andrzejewski T.M."/>
            <person name="Davidsen T.M."/>
            <person name="Wayne K.J."/>
            <person name="Tettelin H."/>
            <person name="Glass J.I."/>
            <person name="Rusch D."/>
            <person name="Podicherti R."/>
            <person name="Tsui H.-C.T."/>
            <person name="Winkler M.E."/>
        </authorList>
    </citation>
    <scope>NUCLEOTIDE SEQUENCE</scope>
</reference>
<protein>
    <recommendedName>
        <fullName evidence="3">Membrane protein 6-pyruvoyl-tetrahydropterin synthase-related domain-containing protein</fullName>
    </recommendedName>
</protein>
<keyword evidence="1" id="KW-0472">Membrane</keyword>
<proteinExistence type="predicted"/>